<dbReference type="EMBL" id="BPVZ01000010">
    <property type="protein sequence ID" value="GKU96197.1"/>
    <property type="molecule type" value="Genomic_DNA"/>
</dbReference>
<keyword evidence="7" id="KW-1185">Reference proteome</keyword>
<evidence type="ECO:0000256" key="2">
    <source>
        <dbReference type="ARBA" id="ARBA00023186"/>
    </source>
</evidence>
<protein>
    <recommendedName>
        <fullName evidence="5">BAG domain-containing protein</fullName>
    </recommendedName>
</protein>
<dbReference type="FunFam" id="1.20.58.120:FF:000010">
    <property type="entry name" value="BAG family molecular chaperone regulator 6"/>
    <property type="match status" value="1"/>
</dbReference>
<dbReference type="Pfam" id="PF02179">
    <property type="entry name" value="BAG"/>
    <property type="match status" value="1"/>
</dbReference>
<dbReference type="AlphaFoldDB" id="A0AAV5IEB3"/>
<evidence type="ECO:0000256" key="3">
    <source>
        <dbReference type="SAM" id="Coils"/>
    </source>
</evidence>
<feature type="compositionally biased region" description="Polar residues" evidence="4">
    <location>
        <begin position="275"/>
        <end position="289"/>
    </location>
</feature>
<proteinExistence type="predicted"/>
<dbReference type="GO" id="GO:0009506">
    <property type="term" value="C:plasmodesma"/>
    <property type="evidence" value="ECO:0007669"/>
    <property type="project" value="TreeGrafter"/>
</dbReference>
<evidence type="ECO:0000256" key="1">
    <source>
        <dbReference type="ARBA" id="ARBA00022860"/>
    </source>
</evidence>
<sequence>MDGSFWSKNLLPGFPLTGRGQTMPVHAPKVVSSEIPVAVRGQTKPVHAPKVVSIPVHFVGSERSRSDSAVKIQKVVRGFLVRKCMKKIATIRNEVNEIEERIAEKETVDLIRRDPKERLKVIETLMSLLFRLDSVRGVDSGVRDFRKAVIKKAIALQELVDAIVVGNQTLESDNVAVSESVEHNQAGEIGENAVDQTLESQGNSNIIKTLADSAGNCDSCPINGAGAEPVPIISELEVTPDELTTDNNGQNQETIDMIEEILEDHECQEEIVGISQTESQSDSSMNPQTLAEGGDSGEGGNFASNVTLEADDLAKEEVIVKGNCGVGSGRGEEENKRSRELLERMMEDNEKMMGMMAQLFERNEKQTRLLSSLSQRVELLEKAFLCEKLRRKKRNAASAASDVVERSPDTRKSGKR</sequence>
<evidence type="ECO:0000259" key="5">
    <source>
        <dbReference type="PROSITE" id="PS51035"/>
    </source>
</evidence>
<dbReference type="GO" id="GO:0051087">
    <property type="term" value="F:protein-folding chaperone binding"/>
    <property type="evidence" value="ECO:0007669"/>
    <property type="project" value="InterPro"/>
</dbReference>
<dbReference type="PROSITE" id="PS51035">
    <property type="entry name" value="BAG"/>
    <property type="match status" value="1"/>
</dbReference>
<reference evidence="6 7" key="1">
    <citation type="journal article" date="2021" name="Commun. Biol.">
        <title>The genome of Shorea leprosula (Dipterocarpaceae) highlights the ecological relevance of drought in aseasonal tropical rainforests.</title>
        <authorList>
            <person name="Ng K.K.S."/>
            <person name="Kobayashi M.J."/>
            <person name="Fawcett J.A."/>
            <person name="Hatakeyama M."/>
            <person name="Paape T."/>
            <person name="Ng C.H."/>
            <person name="Ang C.C."/>
            <person name="Tnah L.H."/>
            <person name="Lee C.T."/>
            <person name="Nishiyama T."/>
            <person name="Sese J."/>
            <person name="O'Brien M.J."/>
            <person name="Copetti D."/>
            <person name="Mohd Noor M.I."/>
            <person name="Ong R.C."/>
            <person name="Putra M."/>
            <person name="Sireger I.Z."/>
            <person name="Indrioko S."/>
            <person name="Kosugi Y."/>
            <person name="Izuno A."/>
            <person name="Isagi Y."/>
            <person name="Lee S.L."/>
            <person name="Shimizu K.K."/>
        </authorList>
    </citation>
    <scope>NUCLEOTIDE SEQUENCE [LARGE SCALE GENOMIC DNA]</scope>
    <source>
        <strain evidence="6">214</strain>
    </source>
</reference>
<evidence type="ECO:0000256" key="4">
    <source>
        <dbReference type="SAM" id="MobiDB-lite"/>
    </source>
</evidence>
<feature type="region of interest" description="Disordered" evidence="4">
    <location>
        <begin position="275"/>
        <end position="304"/>
    </location>
</feature>
<keyword evidence="2" id="KW-0143">Chaperone</keyword>
<feature type="domain" description="BAG" evidence="5">
    <location>
        <begin position="87"/>
        <end position="164"/>
    </location>
</feature>
<dbReference type="InterPro" id="IPR000048">
    <property type="entry name" value="IQ_motif_EF-hand-BS"/>
</dbReference>
<dbReference type="InterPro" id="IPR036533">
    <property type="entry name" value="BAG_dom_sf"/>
</dbReference>
<keyword evidence="3" id="KW-0175">Coiled coil</keyword>
<dbReference type="Pfam" id="PF00612">
    <property type="entry name" value="IQ"/>
    <property type="match status" value="1"/>
</dbReference>
<dbReference type="GO" id="GO:0006457">
    <property type="term" value="P:protein folding"/>
    <property type="evidence" value="ECO:0007669"/>
    <property type="project" value="TreeGrafter"/>
</dbReference>
<name>A0AAV5IEB3_9ROSI</name>
<evidence type="ECO:0000313" key="7">
    <source>
        <dbReference type="Proteomes" id="UP001054252"/>
    </source>
</evidence>
<dbReference type="InterPro" id="IPR003103">
    <property type="entry name" value="BAG_domain"/>
</dbReference>
<dbReference type="SMART" id="SM00264">
    <property type="entry name" value="BAG"/>
    <property type="match status" value="1"/>
</dbReference>
<dbReference type="PANTHER" id="PTHR33322">
    <property type="entry name" value="BAG DOMAIN CONTAINING PROTEIN, EXPRESSED"/>
    <property type="match status" value="1"/>
</dbReference>
<accession>A0AAV5IEB3</accession>
<keyword evidence="1" id="KW-0112">Calmodulin-binding</keyword>
<feature type="coiled-coil region" evidence="3">
    <location>
        <begin position="81"/>
        <end position="108"/>
    </location>
</feature>
<feature type="compositionally biased region" description="Basic and acidic residues" evidence="4">
    <location>
        <begin position="403"/>
        <end position="416"/>
    </location>
</feature>
<dbReference type="Gene3D" id="1.20.58.120">
    <property type="entry name" value="BAG domain"/>
    <property type="match status" value="1"/>
</dbReference>
<evidence type="ECO:0000313" key="6">
    <source>
        <dbReference type="EMBL" id="GKU96197.1"/>
    </source>
</evidence>
<gene>
    <name evidence="6" type="ORF">SLEP1_g9462</name>
</gene>
<dbReference type="PROSITE" id="PS50096">
    <property type="entry name" value="IQ"/>
    <property type="match status" value="1"/>
</dbReference>
<dbReference type="GO" id="GO:0005516">
    <property type="term" value="F:calmodulin binding"/>
    <property type="evidence" value="ECO:0007669"/>
    <property type="project" value="UniProtKB-KW"/>
</dbReference>
<feature type="region of interest" description="Disordered" evidence="4">
    <location>
        <begin position="391"/>
        <end position="416"/>
    </location>
</feature>
<dbReference type="InterPro" id="IPR040400">
    <property type="entry name" value="BAG5/6/7/8"/>
</dbReference>
<organism evidence="6 7">
    <name type="scientific">Rubroshorea leprosula</name>
    <dbReference type="NCBI Taxonomy" id="152421"/>
    <lineage>
        <taxon>Eukaryota</taxon>
        <taxon>Viridiplantae</taxon>
        <taxon>Streptophyta</taxon>
        <taxon>Embryophyta</taxon>
        <taxon>Tracheophyta</taxon>
        <taxon>Spermatophyta</taxon>
        <taxon>Magnoliopsida</taxon>
        <taxon>eudicotyledons</taxon>
        <taxon>Gunneridae</taxon>
        <taxon>Pentapetalae</taxon>
        <taxon>rosids</taxon>
        <taxon>malvids</taxon>
        <taxon>Malvales</taxon>
        <taxon>Dipterocarpaceae</taxon>
        <taxon>Rubroshorea</taxon>
    </lineage>
</organism>
<dbReference type="Proteomes" id="UP001054252">
    <property type="component" value="Unassembled WGS sequence"/>
</dbReference>
<comment type="caution">
    <text evidence="6">The sequence shown here is derived from an EMBL/GenBank/DDBJ whole genome shotgun (WGS) entry which is preliminary data.</text>
</comment>
<dbReference type="PANTHER" id="PTHR33322:SF4">
    <property type="entry name" value="BAG DOMAIN CONTAINING PROTEIN, EXPRESSED"/>
    <property type="match status" value="1"/>
</dbReference>
<dbReference type="SUPFAM" id="SSF63491">
    <property type="entry name" value="BAG domain"/>
    <property type="match status" value="1"/>
</dbReference>